<dbReference type="PRINTS" id="PR00376">
    <property type="entry name" value="IL1BCENZYME"/>
</dbReference>
<dbReference type="PROSITE" id="PS50207">
    <property type="entry name" value="CASPASE_P10"/>
    <property type="match status" value="1"/>
</dbReference>
<feature type="compositionally biased region" description="Basic and acidic residues" evidence="3">
    <location>
        <begin position="82"/>
        <end position="103"/>
    </location>
</feature>
<dbReference type="InterPro" id="IPR015917">
    <property type="entry name" value="Pept_C14A"/>
</dbReference>
<feature type="domain" description="Caspase family p10" evidence="4">
    <location>
        <begin position="343"/>
        <end position="437"/>
    </location>
</feature>
<dbReference type="InterPro" id="IPR016129">
    <property type="entry name" value="Caspase_his_AS"/>
</dbReference>
<reference evidence="6 7" key="1">
    <citation type="submission" date="2015-07" db="EMBL/GenBank/DDBJ databases">
        <title>The genome of Habropoda laboriosa.</title>
        <authorList>
            <person name="Pan H."/>
            <person name="Kapheim K."/>
        </authorList>
    </citation>
    <scope>NUCLEOTIDE SEQUENCE [LARGE SCALE GENOMIC DNA]</scope>
    <source>
        <strain evidence="6">0110345459</strain>
    </source>
</reference>
<evidence type="ECO:0000256" key="1">
    <source>
        <dbReference type="ARBA" id="ARBA00010134"/>
    </source>
</evidence>
<dbReference type="GO" id="GO:0043525">
    <property type="term" value="P:positive regulation of neuron apoptotic process"/>
    <property type="evidence" value="ECO:0007669"/>
    <property type="project" value="TreeGrafter"/>
</dbReference>
<comment type="similarity">
    <text evidence="1 2">Belongs to the peptidase C14A family.</text>
</comment>
<dbReference type="STRING" id="597456.A0A0L7QQK0"/>
<accession>A0A0L7QQK0</accession>
<dbReference type="Proteomes" id="UP000053825">
    <property type="component" value="Unassembled WGS sequence"/>
</dbReference>
<evidence type="ECO:0000259" key="5">
    <source>
        <dbReference type="PROSITE" id="PS50208"/>
    </source>
</evidence>
<dbReference type="GO" id="GO:0006508">
    <property type="term" value="P:proteolysis"/>
    <property type="evidence" value="ECO:0007669"/>
    <property type="project" value="InterPro"/>
</dbReference>
<dbReference type="SMART" id="SM00115">
    <property type="entry name" value="CASc"/>
    <property type="match status" value="1"/>
</dbReference>
<name>A0A0L7QQK0_9HYME</name>
<dbReference type="CDD" id="cd00032">
    <property type="entry name" value="CASc"/>
    <property type="match status" value="1"/>
</dbReference>
<dbReference type="GO" id="GO:0005737">
    <property type="term" value="C:cytoplasm"/>
    <property type="evidence" value="ECO:0007669"/>
    <property type="project" value="TreeGrafter"/>
</dbReference>
<evidence type="ECO:0000313" key="6">
    <source>
        <dbReference type="EMBL" id="KOC60902.1"/>
    </source>
</evidence>
<feature type="region of interest" description="Disordered" evidence="3">
    <location>
        <begin position="1"/>
        <end position="138"/>
    </location>
</feature>
<dbReference type="InterPro" id="IPR002138">
    <property type="entry name" value="Pept_C14_p10"/>
</dbReference>
<sequence>MNRRSGRQLVNNDRNPHEKTNQDKRVQSHVPENEAMKINETVEKKPRQEEDTTDNSEDSLRMVPDSPYYREKSDSSSQVREGQSHVPKDEAMKINETVEKKPCEEEDTTDNSKDAPKLVPDSPHYSEKSGPSRQVYHCGPRVARPRTRPQSRRGVADNMVDTFALNDAYATNANEYGNSSEQFIIECPTPRDSPVYNMNLQKRGKCVIFNQKLFEEGNGEPRIGTEHDVNAISSTFGALGFEIEVHTDLYWYEVNDEIDKLSQDNHKDCDCICIFILTHGERGGRLYAKDASYPFLAIWRPFTADNCPSLFGKPKLFFIQACKGGRYDNPVQGRSAIDHSGDSDYAIPSQADFLFGYSAMEDFYAVRDEGKGSWYIQALCDVIKEHWQSHDLVRMLTITSRKVAIEKETVESKYWSSGMKQMPNMSSTLTRDIYFTPKAK</sequence>
<dbReference type="InterPro" id="IPR002398">
    <property type="entry name" value="Pept_C14"/>
</dbReference>
<keyword evidence="7" id="KW-1185">Reference proteome</keyword>
<dbReference type="PANTHER" id="PTHR10454">
    <property type="entry name" value="CASPASE"/>
    <property type="match status" value="1"/>
</dbReference>
<protein>
    <submittedName>
        <fullName evidence="6">Caspase-1</fullName>
    </submittedName>
</protein>
<gene>
    <name evidence="6" type="ORF">WH47_05680</name>
</gene>
<dbReference type="GO" id="GO:0006915">
    <property type="term" value="P:apoptotic process"/>
    <property type="evidence" value="ECO:0007669"/>
    <property type="project" value="TreeGrafter"/>
</dbReference>
<dbReference type="Gene3D" id="3.40.50.1460">
    <property type="match status" value="1"/>
</dbReference>
<dbReference type="PROSITE" id="PS01121">
    <property type="entry name" value="CASPASE_HIS"/>
    <property type="match status" value="1"/>
</dbReference>
<evidence type="ECO:0000256" key="2">
    <source>
        <dbReference type="RuleBase" id="RU003971"/>
    </source>
</evidence>
<dbReference type="InterPro" id="IPR029030">
    <property type="entry name" value="Caspase-like_dom_sf"/>
</dbReference>
<dbReference type="InterPro" id="IPR011600">
    <property type="entry name" value="Pept_C14_caspase"/>
</dbReference>
<dbReference type="GO" id="GO:0004197">
    <property type="term" value="F:cysteine-type endopeptidase activity"/>
    <property type="evidence" value="ECO:0007669"/>
    <property type="project" value="InterPro"/>
</dbReference>
<feature type="compositionally biased region" description="Basic and acidic residues" evidence="3">
    <location>
        <begin position="14"/>
        <end position="50"/>
    </location>
</feature>
<dbReference type="SUPFAM" id="SSF52129">
    <property type="entry name" value="Caspase-like"/>
    <property type="match status" value="1"/>
</dbReference>
<organism evidence="6 7">
    <name type="scientific">Habropoda laboriosa</name>
    <dbReference type="NCBI Taxonomy" id="597456"/>
    <lineage>
        <taxon>Eukaryota</taxon>
        <taxon>Metazoa</taxon>
        <taxon>Ecdysozoa</taxon>
        <taxon>Arthropoda</taxon>
        <taxon>Hexapoda</taxon>
        <taxon>Insecta</taxon>
        <taxon>Pterygota</taxon>
        <taxon>Neoptera</taxon>
        <taxon>Endopterygota</taxon>
        <taxon>Hymenoptera</taxon>
        <taxon>Apocrita</taxon>
        <taxon>Aculeata</taxon>
        <taxon>Apoidea</taxon>
        <taxon>Anthophila</taxon>
        <taxon>Apidae</taxon>
        <taxon>Habropoda</taxon>
    </lineage>
</organism>
<dbReference type="InterPro" id="IPR001309">
    <property type="entry name" value="Pept_C14_p20"/>
</dbReference>
<proteinExistence type="inferred from homology"/>
<evidence type="ECO:0000313" key="7">
    <source>
        <dbReference type="Proteomes" id="UP000053825"/>
    </source>
</evidence>
<feature type="domain" description="Caspase family p20" evidence="5">
    <location>
        <begin position="202"/>
        <end position="326"/>
    </location>
</feature>
<evidence type="ECO:0000256" key="3">
    <source>
        <dbReference type="SAM" id="MobiDB-lite"/>
    </source>
</evidence>
<dbReference type="PANTHER" id="PTHR10454:SF232">
    <property type="entry name" value="AT03047P-RELATED"/>
    <property type="match status" value="1"/>
</dbReference>
<dbReference type="EMBL" id="KQ414786">
    <property type="protein sequence ID" value="KOC60902.1"/>
    <property type="molecule type" value="Genomic_DNA"/>
</dbReference>
<dbReference type="PROSITE" id="PS50208">
    <property type="entry name" value="CASPASE_P20"/>
    <property type="match status" value="1"/>
</dbReference>
<dbReference type="OrthoDB" id="6116485at2759"/>
<dbReference type="Pfam" id="PF00656">
    <property type="entry name" value="Peptidase_C14"/>
    <property type="match status" value="1"/>
</dbReference>
<evidence type="ECO:0000259" key="4">
    <source>
        <dbReference type="PROSITE" id="PS50207"/>
    </source>
</evidence>
<dbReference type="AlphaFoldDB" id="A0A0L7QQK0"/>